<dbReference type="AlphaFoldDB" id="A9D0M9"/>
<protein>
    <recommendedName>
        <fullName evidence="5">Lipoprotein</fullName>
    </recommendedName>
</protein>
<feature type="signal peptide" evidence="2">
    <location>
        <begin position="1"/>
        <end position="20"/>
    </location>
</feature>
<evidence type="ECO:0008006" key="5">
    <source>
        <dbReference type="Google" id="ProtNLM"/>
    </source>
</evidence>
<dbReference type="PROSITE" id="PS51257">
    <property type="entry name" value="PROKAR_LIPOPROTEIN"/>
    <property type="match status" value="1"/>
</dbReference>
<evidence type="ECO:0000256" key="2">
    <source>
        <dbReference type="SAM" id="SignalP"/>
    </source>
</evidence>
<dbReference type="Proteomes" id="UP000005839">
    <property type="component" value="Unassembled WGS sequence"/>
</dbReference>
<evidence type="ECO:0000313" key="4">
    <source>
        <dbReference type="Proteomes" id="UP000005839"/>
    </source>
</evidence>
<name>A9D0M9_9GAMM</name>
<comment type="caution">
    <text evidence="3">The sequence shown here is derived from an EMBL/GenBank/DDBJ whole genome shotgun (WGS) entry which is preliminary data.</text>
</comment>
<feature type="region of interest" description="Disordered" evidence="1">
    <location>
        <begin position="35"/>
        <end position="69"/>
    </location>
</feature>
<feature type="chain" id="PRO_5002733661" description="Lipoprotein" evidence="2">
    <location>
        <begin position="21"/>
        <end position="69"/>
    </location>
</feature>
<proteinExistence type="predicted"/>
<accession>A9D0M9</accession>
<gene>
    <name evidence="3" type="ORF">KT99_20114</name>
</gene>
<dbReference type="RefSeq" id="WP_005497070.1">
    <property type="nucleotide sequence ID" value="NZ_ABIC01000005.1"/>
</dbReference>
<keyword evidence="4" id="KW-1185">Reference proteome</keyword>
<dbReference type="EMBL" id="ABIC01000005">
    <property type="protein sequence ID" value="EDQ02141.1"/>
    <property type="molecule type" value="Genomic_DNA"/>
</dbReference>
<organism evidence="3 4">
    <name type="scientific">Shewanella benthica KT99</name>
    <dbReference type="NCBI Taxonomy" id="314608"/>
    <lineage>
        <taxon>Bacteria</taxon>
        <taxon>Pseudomonadati</taxon>
        <taxon>Pseudomonadota</taxon>
        <taxon>Gammaproteobacteria</taxon>
        <taxon>Alteromonadales</taxon>
        <taxon>Shewanellaceae</taxon>
        <taxon>Shewanella</taxon>
    </lineage>
</organism>
<evidence type="ECO:0000256" key="1">
    <source>
        <dbReference type="SAM" id="MobiDB-lite"/>
    </source>
</evidence>
<dbReference type="STRING" id="314608.KT99_20114"/>
<reference evidence="3 4" key="1">
    <citation type="submission" date="2007-10" db="EMBL/GenBank/DDBJ databases">
        <authorList>
            <person name="Yayanos A."/>
            <person name="Ferriera S."/>
            <person name="Johnson J."/>
            <person name="Kravitz S."/>
            <person name="Halpern A."/>
            <person name="Remington K."/>
            <person name="Beeson K."/>
            <person name="Tran B."/>
            <person name="Rogers Y.-H."/>
            <person name="Friedman R."/>
            <person name="Venter J.C."/>
        </authorList>
    </citation>
    <scope>NUCLEOTIDE SEQUENCE [LARGE SCALE GENOMIC DNA]</scope>
    <source>
        <strain evidence="3 4">KT99</strain>
    </source>
</reference>
<evidence type="ECO:0000313" key="3">
    <source>
        <dbReference type="EMBL" id="EDQ02141.1"/>
    </source>
</evidence>
<sequence length="69" mass="7576">MLNKYVKTCLVMMPLLGLSACTTLGPDFQTLEAKNLPDSWKNSASDSESDSESELKQTMQASPHTMILP</sequence>
<keyword evidence="2" id="KW-0732">Signal</keyword>